<proteinExistence type="predicted"/>
<dbReference type="PANTHER" id="PTHR13817:SF151">
    <property type="entry name" value="TITIN"/>
    <property type="match status" value="1"/>
</dbReference>
<dbReference type="InterPro" id="IPR050964">
    <property type="entry name" value="Striated_Muscle_Regulatory"/>
</dbReference>
<dbReference type="PANTHER" id="PTHR13817">
    <property type="entry name" value="TITIN"/>
    <property type="match status" value="1"/>
</dbReference>
<sequence length="192" mass="21022">MNCSPDHQAEYSVQATNAGGSVKSKKTKVIVQKKPEFIKLPQSQTVKDGQSVAFDAQIDAYPQPKVTWLKNDKPLTPDLGFESQFDVKTGHITLKQKGVTTKHAGELICRVENSAGTIDAPVILDVQTAPVVTKKLTDQEIMIDNEIRFVVDITGSPSPKITWTKDDVPIKSDAQHIIETNGTTQTLIIKNA</sequence>
<evidence type="ECO:0000259" key="3">
    <source>
        <dbReference type="PROSITE" id="PS50835"/>
    </source>
</evidence>
<dbReference type="InterPro" id="IPR003599">
    <property type="entry name" value="Ig_sub"/>
</dbReference>
<gene>
    <name evidence="4" type="ORF">SMN809_LOCUS80075</name>
</gene>
<dbReference type="Pfam" id="PF07679">
    <property type="entry name" value="I-set"/>
    <property type="match status" value="2"/>
</dbReference>
<name>A0A8S3JBW5_9BILA</name>
<dbReference type="Proteomes" id="UP000676336">
    <property type="component" value="Unassembled WGS sequence"/>
</dbReference>
<dbReference type="FunFam" id="2.60.40.10:FF:000107">
    <property type="entry name" value="Myosin, light chain kinase a"/>
    <property type="match status" value="1"/>
</dbReference>
<evidence type="ECO:0000313" key="4">
    <source>
        <dbReference type="EMBL" id="CAF5216528.1"/>
    </source>
</evidence>
<dbReference type="AlphaFoldDB" id="A0A8S3JBW5"/>
<dbReference type="PROSITE" id="PS50835">
    <property type="entry name" value="IG_LIKE"/>
    <property type="match status" value="2"/>
</dbReference>
<keyword evidence="1" id="KW-0677">Repeat</keyword>
<dbReference type="InterPro" id="IPR007110">
    <property type="entry name" value="Ig-like_dom"/>
</dbReference>
<dbReference type="InterPro" id="IPR036179">
    <property type="entry name" value="Ig-like_dom_sf"/>
</dbReference>
<evidence type="ECO:0000256" key="1">
    <source>
        <dbReference type="ARBA" id="ARBA00022737"/>
    </source>
</evidence>
<dbReference type="SUPFAM" id="SSF48726">
    <property type="entry name" value="Immunoglobulin"/>
    <property type="match status" value="2"/>
</dbReference>
<accession>A0A8S3JBW5</accession>
<protein>
    <recommendedName>
        <fullName evidence="3">Ig-like domain-containing protein</fullName>
    </recommendedName>
</protein>
<dbReference type="SMART" id="SM00409">
    <property type="entry name" value="IG"/>
    <property type="match status" value="1"/>
</dbReference>
<dbReference type="GO" id="GO:0045214">
    <property type="term" value="P:sarcomere organization"/>
    <property type="evidence" value="ECO:0007669"/>
    <property type="project" value="TreeGrafter"/>
</dbReference>
<evidence type="ECO:0000313" key="5">
    <source>
        <dbReference type="Proteomes" id="UP000676336"/>
    </source>
</evidence>
<reference evidence="4" key="1">
    <citation type="submission" date="2021-02" db="EMBL/GenBank/DDBJ databases">
        <authorList>
            <person name="Nowell W R."/>
        </authorList>
    </citation>
    <scope>NUCLEOTIDE SEQUENCE</scope>
</reference>
<feature type="domain" description="Ig-like" evidence="3">
    <location>
        <begin position="35"/>
        <end position="125"/>
    </location>
</feature>
<feature type="domain" description="Ig-like" evidence="3">
    <location>
        <begin position="130"/>
        <end position="192"/>
    </location>
</feature>
<dbReference type="GO" id="GO:0031430">
    <property type="term" value="C:M band"/>
    <property type="evidence" value="ECO:0007669"/>
    <property type="project" value="TreeGrafter"/>
</dbReference>
<comment type="caution">
    <text evidence="4">The sequence shown here is derived from an EMBL/GenBank/DDBJ whole genome shotgun (WGS) entry which is preliminary data.</text>
</comment>
<keyword evidence="2" id="KW-0393">Immunoglobulin domain</keyword>
<dbReference type="EMBL" id="CAJOBI010344260">
    <property type="protein sequence ID" value="CAF5216528.1"/>
    <property type="molecule type" value="Genomic_DNA"/>
</dbReference>
<dbReference type="Gene3D" id="2.60.40.10">
    <property type="entry name" value="Immunoglobulins"/>
    <property type="match status" value="2"/>
</dbReference>
<evidence type="ECO:0000256" key="2">
    <source>
        <dbReference type="ARBA" id="ARBA00023319"/>
    </source>
</evidence>
<organism evidence="4 5">
    <name type="scientific">Rotaria magnacalcarata</name>
    <dbReference type="NCBI Taxonomy" id="392030"/>
    <lineage>
        <taxon>Eukaryota</taxon>
        <taxon>Metazoa</taxon>
        <taxon>Spiralia</taxon>
        <taxon>Gnathifera</taxon>
        <taxon>Rotifera</taxon>
        <taxon>Eurotatoria</taxon>
        <taxon>Bdelloidea</taxon>
        <taxon>Philodinida</taxon>
        <taxon>Philodinidae</taxon>
        <taxon>Rotaria</taxon>
    </lineage>
</organism>
<dbReference type="InterPro" id="IPR003598">
    <property type="entry name" value="Ig_sub2"/>
</dbReference>
<feature type="non-terminal residue" evidence="4">
    <location>
        <position position="1"/>
    </location>
</feature>
<dbReference type="InterPro" id="IPR013098">
    <property type="entry name" value="Ig_I-set"/>
</dbReference>
<dbReference type="SMART" id="SM00408">
    <property type="entry name" value="IGc2"/>
    <property type="match status" value="1"/>
</dbReference>
<dbReference type="InterPro" id="IPR013783">
    <property type="entry name" value="Ig-like_fold"/>
</dbReference>